<reference evidence="1" key="1">
    <citation type="submission" date="2020-08" db="EMBL/GenBank/DDBJ databases">
        <authorList>
            <person name="Liu C."/>
            <person name="Sun Q."/>
        </authorList>
    </citation>
    <scope>NUCLEOTIDE SEQUENCE</scope>
    <source>
        <strain evidence="1">BX16</strain>
    </source>
</reference>
<comment type="caution">
    <text evidence="1">The sequence shown here is derived from an EMBL/GenBank/DDBJ whole genome shotgun (WGS) entry which is preliminary data.</text>
</comment>
<dbReference type="AlphaFoldDB" id="A0A923NDW3"/>
<organism evidence="1 2">
    <name type="scientific">Lentihominibacter faecis</name>
    <dbReference type="NCBI Taxonomy" id="2764712"/>
    <lineage>
        <taxon>Bacteria</taxon>
        <taxon>Bacillati</taxon>
        <taxon>Bacillota</taxon>
        <taxon>Clostridia</taxon>
        <taxon>Peptostreptococcales</taxon>
        <taxon>Anaerovoracaceae</taxon>
        <taxon>Lentihominibacter</taxon>
    </lineage>
</organism>
<evidence type="ECO:0000313" key="1">
    <source>
        <dbReference type="EMBL" id="MBC5999326.1"/>
    </source>
</evidence>
<dbReference type="InterPro" id="IPR007253">
    <property type="entry name" value="Cell_wall-bd_2"/>
</dbReference>
<protein>
    <submittedName>
        <fullName evidence="1">Cell wall-binding repeat-containing protein</fullName>
    </submittedName>
</protein>
<sequence>MIWRESFSRAFPLLLSIDLTGYDYIDWEADVYKRPGKYNKVSDSVEFTVTSANQKHTQKYKITVWQKDAKQFKDISKVKISGIKSQVYTGSPLKPELILTDGGKKLVENTDYTVVYKDNIQPGTATLIIVGMGDYTGSVTKTFRIYKPGEAEKDLFVDSNIVRMAGDTRYETALETADALKQSMGIDAFNYIIVADGNNYPDALAGSYLAKVKKAPLILVDQSGVSEKQIREYIKENLNEDGTVYILGGTDVVTSRFERSLKSINVKRLAGETRYETNLEILEESGVSDEDFLACTGEGFADSLSASAVGKPILLVDNRGLTKQQKTYLDKVAVDDVYLIGGADVVSKKVGRELQKYDQGDQVTRIAGDNRYKTSIAVAKKFFPDKCDTAVLAYGMKFPDGLAGGPLAISLESPLLLVEDTAYADAKTYAQKAGIKKLAVLGGTDVIADKTANMIVK</sequence>
<gene>
    <name evidence="1" type="ORF">H8876_04870</name>
</gene>
<dbReference type="RefSeq" id="WP_249286775.1">
    <property type="nucleotide sequence ID" value="NZ_JACRWC010000059.1"/>
</dbReference>
<proteinExistence type="predicted"/>
<dbReference type="Pfam" id="PF04122">
    <property type="entry name" value="CW_binding_2"/>
    <property type="match status" value="3"/>
</dbReference>
<dbReference type="EMBL" id="JACRWC010000059">
    <property type="protein sequence ID" value="MBC5999326.1"/>
    <property type="molecule type" value="Genomic_DNA"/>
</dbReference>
<keyword evidence="2" id="KW-1185">Reference proteome</keyword>
<name>A0A923NDW3_9FIRM</name>
<dbReference type="PANTHER" id="PTHR30032">
    <property type="entry name" value="N-ACETYLMURAMOYL-L-ALANINE AMIDASE-RELATED"/>
    <property type="match status" value="1"/>
</dbReference>
<dbReference type="Gene3D" id="3.40.50.12090">
    <property type="match status" value="2"/>
</dbReference>
<dbReference type="PANTHER" id="PTHR30032:SF8">
    <property type="entry name" value="GERMINATION-SPECIFIC N-ACETYLMURAMOYL-L-ALANINE AMIDASE"/>
    <property type="match status" value="1"/>
</dbReference>
<dbReference type="Proteomes" id="UP000644115">
    <property type="component" value="Unassembled WGS sequence"/>
</dbReference>
<accession>A0A923NDW3</accession>
<dbReference type="InterPro" id="IPR051922">
    <property type="entry name" value="Bact_Sporulation_Assoc"/>
</dbReference>
<evidence type="ECO:0000313" key="2">
    <source>
        <dbReference type="Proteomes" id="UP000644115"/>
    </source>
</evidence>